<evidence type="ECO:0000256" key="7">
    <source>
        <dbReference type="ARBA" id="ARBA00023136"/>
    </source>
</evidence>
<dbReference type="SMART" id="SM00714">
    <property type="entry name" value="LITAF"/>
    <property type="match status" value="1"/>
</dbReference>
<evidence type="ECO:0000256" key="2">
    <source>
        <dbReference type="ARBA" id="ARBA00004414"/>
    </source>
</evidence>
<keyword evidence="6" id="KW-0862">Zinc</keyword>
<keyword evidence="5" id="KW-0479">Metal-binding</keyword>
<evidence type="ECO:0000256" key="5">
    <source>
        <dbReference type="ARBA" id="ARBA00022723"/>
    </source>
</evidence>
<gene>
    <name evidence="11 12 13" type="primary">cp033</name>
</gene>
<evidence type="ECO:0000256" key="6">
    <source>
        <dbReference type="ARBA" id="ARBA00022833"/>
    </source>
</evidence>
<dbReference type="Pfam" id="PF10601">
    <property type="entry name" value="zf-LITAF-like"/>
    <property type="match status" value="1"/>
</dbReference>
<dbReference type="InterPro" id="IPR006629">
    <property type="entry name" value="LITAF"/>
</dbReference>
<protein>
    <submittedName>
        <fullName evidence="11 12">U11/U12 small nuclear ribonucleoprotein 25 kDa protein isoform X1</fullName>
    </submittedName>
</protein>
<keyword evidence="10" id="KW-1185">Reference proteome</keyword>
<name>A0ABM3EWH4_SALSA</name>
<sequence length="203" mass="23054">MSGYSEHRELDRISMEMNQLSFRRQQLIDRRNMLTILQEFRNRSNRNSTAEGSKQQTEIQCLDKELQELSEKKRELQERQDNILHSKDQRKECIISQGGVSVLPDPSVVFVEAPPSIQAPEVILDIQKLPPCSSQTQCPQCRQFITTEIVTSVGNVACLVCVTMSVLGCVAGCCLIPFCIDNFKDVTHRCPKCRSPIITIKKL</sequence>
<feature type="domain" description="LITAF" evidence="9">
    <location>
        <begin position="118"/>
        <end position="202"/>
    </location>
</feature>
<dbReference type="PANTHER" id="PTHR23292:SF35">
    <property type="entry name" value="LITAF DOMAIN-CONTAINING PROTEIN"/>
    <property type="match status" value="1"/>
</dbReference>
<dbReference type="RefSeq" id="XP_045575421.1">
    <property type="nucleotide sequence ID" value="XM_045719465.1"/>
</dbReference>
<dbReference type="Proteomes" id="UP001652741">
    <property type="component" value="Chromosome ssa06"/>
</dbReference>
<reference evidence="11 12" key="1">
    <citation type="submission" date="2025-05" db="UniProtKB">
        <authorList>
            <consortium name="RefSeq"/>
        </authorList>
    </citation>
    <scope>IDENTIFICATION</scope>
</reference>
<keyword evidence="11 12" id="KW-0687">Ribonucleoprotein</keyword>
<accession>A0ABM3EWH4</accession>
<dbReference type="PROSITE" id="PS51837">
    <property type="entry name" value="LITAF"/>
    <property type="match status" value="1"/>
</dbReference>
<evidence type="ECO:0000313" key="12">
    <source>
        <dbReference type="RefSeq" id="XP_045575421.1"/>
    </source>
</evidence>
<evidence type="ECO:0000256" key="3">
    <source>
        <dbReference type="ARBA" id="ARBA00004630"/>
    </source>
</evidence>
<evidence type="ECO:0000256" key="1">
    <source>
        <dbReference type="ARBA" id="ARBA00004125"/>
    </source>
</evidence>
<evidence type="ECO:0000259" key="9">
    <source>
        <dbReference type="PROSITE" id="PS51837"/>
    </source>
</evidence>
<dbReference type="GO" id="GO:1990904">
    <property type="term" value="C:ribonucleoprotein complex"/>
    <property type="evidence" value="ECO:0007669"/>
    <property type="project" value="UniProtKB-KW"/>
</dbReference>
<feature type="coiled-coil region" evidence="8">
    <location>
        <begin position="52"/>
        <end position="86"/>
    </location>
</feature>
<dbReference type="InterPro" id="IPR037519">
    <property type="entry name" value="LITAF_fam"/>
</dbReference>
<evidence type="ECO:0000256" key="8">
    <source>
        <dbReference type="SAM" id="Coils"/>
    </source>
</evidence>
<proteinExistence type="inferred from homology"/>
<evidence type="ECO:0000313" key="11">
    <source>
        <dbReference type="RefSeq" id="XP_045575420.1"/>
    </source>
</evidence>
<evidence type="ECO:0000313" key="10">
    <source>
        <dbReference type="Proteomes" id="UP001652741"/>
    </source>
</evidence>
<dbReference type="GeneID" id="100196440"/>
<keyword evidence="8" id="KW-0175">Coiled coil</keyword>
<keyword evidence="7" id="KW-0472">Membrane</keyword>
<dbReference type="RefSeq" id="XP_045575420.1">
    <property type="nucleotide sequence ID" value="XM_045719464.1"/>
</dbReference>
<evidence type="ECO:0000313" key="13">
    <source>
        <dbReference type="RefSeq" id="XP_045575422.1"/>
    </source>
</evidence>
<comment type="subcellular location">
    <subcellularLocation>
        <location evidence="1">Endosome membrane</location>
        <topology evidence="1">Peripheral membrane protein</topology>
        <orientation evidence="1">Cytoplasmic side</orientation>
    </subcellularLocation>
    <subcellularLocation>
        <location evidence="2">Late endosome membrane</location>
    </subcellularLocation>
    <subcellularLocation>
        <location evidence="3">Lysosome membrane</location>
        <topology evidence="3">Peripheral membrane protein</topology>
        <orientation evidence="3">Cytoplasmic side</orientation>
    </subcellularLocation>
</comment>
<comment type="similarity">
    <text evidence="4">Belongs to the CDIP1/LITAF family.</text>
</comment>
<dbReference type="RefSeq" id="XP_045575422.1">
    <property type="nucleotide sequence ID" value="XM_045719466.1"/>
</dbReference>
<evidence type="ECO:0000256" key="4">
    <source>
        <dbReference type="ARBA" id="ARBA00005975"/>
    </source>
</evidence>
<dbReference type="PANTHER" id="PTHR23292">
    <property type="entry name" value="LIPOPOLYSACCHARIDE-INDUCED TUMOR NECROSIS FACTOR-ALPHA FACTOR"/>
    <property type="match status" value="1"/>
</dbReference>
<organism evidence="10 11">
    <name type="scientific">Salmo salar</name>
    <name type="common">Atlantic salmon</name>
    <dbReference type="NCBI Taxonomy" id="8030"/>
    <lineage>
        <taxon>Eukaryota</taxon>
        <taxon>Metazoa</taxon>
        <taxon>Chordata</taxon>
        <taxon>Craniata</taxon>
        <taxon>Vertebrata</taxon>
        <taxon>Euteleostomi</taxon>
        <taxon>Actinopterygii</taxon>
        <taxon>Neopterygii</taxon>
        <taxon>Teleostei</taxon>
        <taxon>Protacanthopterygii</taxon>
        <taxon>Salmoniformes</taxon>
        <taxon>Salmonidae</taxon>
        <taxon>Salmoninae</taxon>
        <taxon>Salmo</taxon>
    </lineage>
</organism>